<dbReference type="Pfam" id="PF18765">
    <property type="entry name" value="Polbeta"/>
    <property type="match status" value="1"/>
</dbReference>
<name>A0ABY6Z1Q4_9BACL</name>
<dbReference type="Gene3D" id="3.30.460.10">
    <property type="entry name" value="Beta Polymerase, domain 2"/>
    <property type="match status" value="1"/>
</dbReference>
<protein>
    <submittedName>
        <fullName evidence="2">Nucleotidyltransferase domain-containing protein</fullName>
    </submittedName>
</protein>
<dbReference type="CDD" id="cd05403">
    <property type="entry name" value="NT_KNTase_like"/>
    <property type="match status" value="1"/>
</dbReference>
<reference evidence="2" key="1">
    <citation type="submission" date="2022-08" db="EMBL/GenBank/DDBJ databases">
        <title>Alicyclobacillus dauci DSM2870, complete genome.</title>
        <authorList>
            <person name="Wang Q."/>
            <person name="Cai R."/>
            <person name="Wang Z."/>
        </authorList>
    </citation>
    <scope>NUCLEOTIDE SEQUENCE</scope>
    <source>
        <strain evidence="2">DSM 28700</strain>
    </source>
</reference>
<dbReference type="SUPFAM" id="SSF81301">
    <property type="entry name" value="Nucleotidyltransferase"/>
    <property type="match status" value="1"/>
</dbReference>
<dbReference type="EMBL" id="CP104064">
    <property type="protein sequence ID" value="WAH36814.1"/>
    <property type="molecule type" value="Genomic_DNA"/>
</dbReference>
<evidence type="ECO:0000313" key="3">
    <source>
        <dbReference type="Proteomes" id="UP001164803"/>
    </source>
</evidence>
<sequence length="120" mass="13737">MLDRFEDTESNLQARVDVGNSPPIESLVPLFFVFPEVRRVILFGSRAREDHEERSDIDLAVDAPGMDILKWDEVCTYITENSNTLLPIDLIWLQRTTDQLASRIQTEGVVVFERENESVG</sequence>
<keyword evidence="3" id="KW-1185">Reference proteome</keyword>
<organism evidence="2 3">
    <name type="scientific">Alicyclobacillus dauci</name>
    <dbReference type="NCBI Taxonomy" id="1475485"/>
    <lineage>
        <taxon>Bacteria</taxon>
        <taxon>Bacillati</taxon>
        <taxon>Bacillota</taxon>
        <taxon>Bacilli</taxon>
        <taxon>Bacillales</taxon>
        <taxon>Alicyclobacillaceae</taxon>
        <taxon>Alicyclobacillus</taxon>
    </lineage>
</organism>
<dbReference type="InterPro" id="IPR041633">
    <property type="entry name" value="Polbeta"/>
</dbReference>
<dbReference type="Proteomes" id="UP001164803">
    <property type="component" value="Chromosome"/>
</dbReference>
<gene>
    <name evidence="2" type="ORF">NZD86_22025</name>
</gene>
<dbReference type="RefSeq" id="WP_268044203.1">
    <property type="nucleotide sequence ID" value="NZ_CP104064.1"/>
</dbReference>
<dbReference type="InterPro" id="IPR043519">
    <property type="entry name" value="NT_sf"/>
</dbReference>
<evidence type="ECO:0000259" key="1">
    <source>
        <dbReference type="Pfam" id="PF18765"/>
    </source>
</evidence>
<accession>A0ABY6Z1Q4</accession>
<proteinExistence type="predicted"/>
<feature type="domain" description="Polymerase beta nucleotidyltransferase" evidence="1">
    <location>
        <begin position="34"/>
        <end position="116"/>
    </location>
</feature>
<evidence type="ECO:0000313" key="2">
    <source>
        <dbReference type="EMBL" id="WAH36814.1"/>
    </source>
</evidence>